<dbReference type="eggNOG" id="ENOG502ZC8Y">
    <property type="taxonomic scope" value="Bacteria"/>
</dbReference>
<dbReference type="AlphaFoldDB" id="C6C3A9"/>
<dbReference type="KEGG" id="dda:Dd703_3447"/>
<evidence type="ECO:0000313" key="2">
    <source>
        <dbReference type="Proteomes" id="UP000002734"/>
    </source>
</evidence>
<name>C6C3A9_MUSP7</name>
<evidence type="ECO:0000313" key="1">
    <source>
        <dbReference type="EMBL" id="ACS87207.1"/>
    </source>
</evidence>
<dbReference type="STRING" id="579405.Dd703_3447"/>
<gene>
    <name evidence="1" type="ordered locus">Dd703_3447</name>
</gene>
<keyword evidence="2" id="KW-1185">Reference proteome</keyword>
<organism evidence="1 2">
    <name type="scientific">Musicola paradisiaca (strain Ech703)</name>
    <name type="common">Dickeya paradisiaca</name>
    <name type="synonym">Dickeya dadantii</name>
    <dbReference type="NCBI Taxonomy" id="579405"/>
    <lineage>
        <taxon>Bacteria</taxon>
        <taxon>Pseudomonadati</taxon>
        <taxon>Pseudomonadota</taxon>
        <taxon>Gammaproteobacteria</taxon>
        <taxon>Enterobacterales</taxon>
        <taxon>Pectobacteriaceae</taxon>
        <taxon>Musicola</taxon>
    </lineage>
</organism>
<sequence length="217" mass="24007">MTTLPQGMLFVATDVDPADEADFNRWYDTEHVEERVRIEGFLSGIRYQSVSGGRKYLGLYKTVSLDCFTSASYQAAFRHQTPWSVASLGKMRRPMRRVCTIHSAIGQGNGSYLAVITLQEHVSDALIVKAEVLGHQLAIEHGFVRSCLLVPDETLSTPLPAEDTHQRQLLPMLLIESSYDSTCRSFIYAATAAFSLPLSASAQYALGWALTAEDLKS</sequence>
<protein>
    <submittedName>
        <fullName evidence="1">Uncharacterized protein</fullName>
    </submittedName>
</protein>
<accession>C6C3A9</accession>
<reference evidence="1" key="1">
    <citation type="submission" date="2009-06" db="EMBL/GenBank/DDBJ databases">
        <title>Complete sequence of Dickeya dadantii Ech703.</title>
        <authorList>
            <consortium name="US DOE Joint Genome Institute"/>
            <person name="Lucas S."/>
            <person name="Copeland A."/>
            <person name="Lapidus A."/>
            <person name="Glavina del Rio T."/>
            <person name="Dalin E."/>
            <person name="Tice H."/>
            <person name="Bruce D."/>
            <person name="Goodwin L."/>
            <person name="Pitluck S."/>
            <person name="Chertkov O."/>
            <person name="Brettin T."/>
            <person name="Detter J.C."/>
            <person name="Han C."/>
            <person name="Larimer F."/>
            <person name="Land M."/>
            <person name="Hauser L."/>
            <person name="Kyrpides N."/>
            <person name="Mikhailova N."/>
            <person name="Balakrishnan V."/>
            <person name="Glasner J."/>
            <person name="Perna N.T."/>
        </authorList>
    </citation>
    <scope>NUCLEOTIDE SEQUENCE [LARGE SCALE GENOMIC DNA]</scope>
    <source>
        <strain evidence="1">Ech703</strain>
    </source>
</reference>
<proteinExistence type="predicted"/>
<dbReference type="EMBL" id="CP001654">
    <property type="protein sequence ID" value="ACS87207.1"/>
    <property type="molecule type" value="Genomic_DNA"/>
</dbReference>
<dbReference type="HOGENOM" id="CLU_089364_1_0_6"/>
<dbReference type="RefSeq" id="WP_015855105.1">
    <property type="nucleotide sequence ID" value="NC_012880.1"/>
</dbReference>
<dbReference type="Proteomes" id="UP000002734">
    <property type="component" value="Chromosome"/>
</dbReference>